<feature type="compositionally biased region" description="Basic residues" evidence="1">
    <location>
        <begin position="26"/>
        <end position="39"/>
    </location>
</feature>
<dbReference type="EMBL" id="CP011497">
    <property type="protein sequence ID" value="AKJ08623.1"/>
    <property type="molecule type" value="Genomic_DNA"/>
</dbReference>
<keyword evidence="3" id="KW-1185">Reference proteome</keyword>
<feature type="compositionally biased region" description="Basic and acidic residues" evidence="1">
    <location>
        <begin position="57"/>
        <end position="70"/>
    </location>
</feature>
<accession>A0ABN4G4B7</accession>
<reference evidence="2 3" key="1">
    <citation type="journal article" date="2015" name="ISME J.">
        <title>Draft Genome Sequence of Streptomyces incarnatus NRRL8089, which Produces the Nucleoside Antibiotic Sinefungin.</title>
        <authorList>
            <person name="Oshima K."/>
            <person name="Hattori M."/>
            <person name="Shimizu H."/>
            <person name="Fukuda K."/>
            <person name="Nemoto M."/>
            <person name="Inagaki K."/>
            <person name="Tamura T."/>
        </authorList>
    </citation>
    <scope>NUCLEOTIDE SEQUENCE [LARGE SCALE GENOMIC DNA]</scope>
    <source>
        <strain evidence="2 3">NRRL 8089</strain>
    </source>
</reference>
<feature type="region of interest" description="Disordered" evidence="1">
    <location>
        <begin position="1"/>
        <end position="70"/>
    </location>
</feature>
<evidence type="ECO:0000256" key="1">
    <source>
        <dbReference type="SAM" id="MobiDB-lite"/>
    </source>
</evidence>
<evidence type="ECO:0000313" key="2">
    <source>
        <dbReference type="EMBL" id="AKJ08623.1"/>
    </source>
</evidence>
<proteinExistence type="predicted"/>
<gene>
    <name evidence="2" type="ORF">ABB07_00745</name>
</gene>
<organism evidence="2 3">
    <name type="scientific">Streptomyces incarnatus</name>
    <dbReference type="NCBI Taxonomy" id="665007"/>
    <lineage>
        <taxon>Bacteria</taxon>
        <taxon>Bacillati</taxon>
        <taxon>Actinomycetota</taxon>
        <taxon>Actinomycetes</taxon>
        <taxon>Kitasatosporales</taxon>
        <taxon>Streptomycetaceae</taxon>
        <taxon>Streptomyces</taxon>
    </lineage>
</organism>
<dbReference type="Proteomes" id="UP000035366">
    <property type="component" value="Chromosome"/>
</dbReference>
<evidence type="ECO:0000313" key="3">
    <source>
        <dbReference type="Proteomes" id="UP000035366"/>
    </source>
</evidence>
<protein>
    <submittedName>
        <fullName evidence="2">Uncharacterized protein</fullName>
    </submittedName>
</protein>
<name>A0ABN4G4B7_9ACTN</name>
<sequence>MADGFGTVASVGANAFGMSGDDSRSSIKRQGRHHQRGPCRHTETAVRTAHVHHPPHDRREPAADDVRGGE</sequence>